<dbReference type="OrthoDB" id="3592703at2759"/>
<protein>
    <recommendedName>
        <fullName evidence="3">SCP2 domain-containing protein</fullName>
    </recommendedName>
</protein>
<name>A0A8S1LVF0_9CILI</name>
<gene>
    <name evidence="1" type="ORF">PSON_ATCC_30995.1.T0270403</name>
</gene>
<evidence type="ECO:0008006" key="3">
    <source>
        <dbReference type="Google" id="ProtNLM"/>
    </source>
</evidence>
<dbReference type="EMBL" id="CAJJDN010000027">
    <property type="protein sequence ID" value="CAD8071199.1"/>
    <property type="molecule type" value="Genomic_DNA"/>
</dbReference>
<comment type="caution">
    <text evidence="1">The sequence shown here is derived from an EMBL/GenBank/DDBJ whole genome shotgun (WGS) entry which is preliminary data.</text>
</comment>
<dbReference type="PANTHER" id="PTHR10094:SF25">
    <property type="entry name" value="SCP2 STEROL-BINDING DOMAIN-CONTAINING PROTEIN 1"/>
    <property type="match status" value="1"/>
</dbReference>
<evidence type="ECO:0000313" key="2">
    <source>
        <dbReference type="Proteomes" id="UP000692954"/>
    </source>
</evidence>
<accession>A0A8S1LVF0</accession>
<organism evidence="1 2">
    <name type="scientific">Paramecium sonneborni</name>
    <dbReference type="NCBI Taxonomy" id="65129"/>
    <lineage>
        <taxon>Eukaryota</taxon>
        <taxon>Sar</taxon>
        <taxon>Alveolata</taxon>
        <taxon>Ciliophora</taxon>
        <taxon>Intramacronucleata</taxon>
        <taxon>Oligohymenophorea</taxon>
        <taxon>Peniculida</taxon>
        <taxon>Parameciidae</taxon>
        <taxon>Paramecium</taxon>
    </lineage>
</organism>
<keyword evidence="2" id="KW-1185">Reference proteome</keyword>
<proteinExistence type="predicted"/>
<evidence type="ECO:0000313" key="1">
    <source>
        <dbReference type="EMBL" id="CAD8071199.1"/>
    </source>
</evidence>
<dbReference type="GO" id="GO:0005829">
    <property type="term" value="C:cytosol"/>
    <property type="evidence" value="ECO:0007669"/>
    <property type="project" value="TreeGrafter"/>
</dbReference>
<dbReference type="Proteomes" id="UP000692954">
    <property type="component" value="Unassembled WGS sequence"/>
</dbReference>
<dbReference type="AlphaFoldDB" id="A0A8S1LVF0"/>
<sequence length="84" mass="9569">MALKSAALFEKMDPFIKSQGAELVKKINAVYYFEVSKAKGETPEVWTVDLKNGTGVNLISQIQSQSLKERQEQLMPHLPWQMMI</sequence>
<dbReference type="PANTHER" id="PTHR10094">
    <property type="entry name" value="STEROL CARRIER PROTEIN 2 SCP-2 FAMILY PROTEIN"/>
    <property type="match status" value="1"/>
</dbReference>
<reference evidence="1" key="1">
    <citation type="submission" date="2021-01" db="EMBL/GenBank/DDBJ databases">
        <authorList>
            <consortium name="Genoscope - CEA"/>
            <person name="William W."/>
        </authorList>
    </citation>
    <scope>NUCLEOTIDE SEQUENCE</scope>
</reference>